<dbReference type="RefSeq" id="WP_159454701.1">
    <property type="nucleotide sequence ID" value="NZ_FUWV01000014.1"/>
</dbReference>
<feature type="domain" description="Peptidase S9 prolyl oligopeptidase catalytic" evidence="2">
    <location>
        <begin position="94"/>
        <end position="254"/>
    </location>
</feature>
<organism evidence="3 4">
    <name type="scientific">Garciella nitratireducens DSM 15102</name>
    <dbReference type="NCBI Taxonomy" id="1121911"/>
    <lineage>
        <taxon>Bacteria</taxon>
        <taxon>Bacillati</taxon>
        <taxon>Bacillota</taxon>
        <taxon>Clostridia</taxon>
        <taxon>Eubacteriales</taxon>
        <taxon>Eubacteriaceae</taxon>
        <taxon>Garciella</taxon>
    </lineage>
</organism>
<evidence type="ECO:0000313" key="3">
    <source>
        <dbReference type="EMBL" id="SJZ85161.1"/>
    </source>
</evidence>
<sequence>MIPWDLLEFKKVTLNNVPCLIVRPTASKIKFPTLFHYHGWGSKKENHKFLGTIFALYGYQVILPDSNFHGDRNPLKEYTNENMMKYFWSIVNQSVTEFQEIKEEAKKFYSVDENAIAVSGSSMGGYIGSTIFAKNLDVQCLITFNGGSSWRKTEEVMKKYLDINIEKMLDREQAREFDPLTYKESFYPRPILMLHGDVDTSVPIEIQRDFYQEVVPFYQEDQDRICLQEYHNMNHHISIKMVESAVKWLQKYLNPNSIKNTYL</sequence>
<dbReference type="InterPro" id="IPR001375">
    <property type="entry name" value="Peptidase_S9_cat"/>
</dbReference>
<dbReference type="SUPFAM" id="SSF53474">
    <property type="entry name" value="alpha/beta-Hydrolases"/>
    <property type="match status" value="1"/>
</dbReference>
<protein>
    <recommendedName>
        <fullName evidence="2">Peptidase S9 prolyl oligopeptidase catalytic domain-containing protein</fullName>
    </recommendedName>
</protein>
<dbReference type="OrthoDB" id="31158at2"/>
<name>A0A1T4P128_9FIRM</name>
<dbReference type="GO" id="GO:0006508">
    <property type="term" value="P:proteolysis"/>
    <property type="evidence" value="ECO:0007669"/>
    <property type="project" value="InterPro"/>
</dbReference>
<dbReference type="GO" id="GO:0052689">
    <property type="term" value="F:carboxylic ester hydrolase activity"/>
    <property type="evidence" value="ECO:0007669"/>
    <property type="project" value="UniProtKB-ARBA"/>
</dbReference>
<accession>A0A1T4P128</accession>
<dbReference type="PANTHER" id="PTHR22946">
    <property type="entry name" value="DIENELACTONE HYDROLASE DOMAIN-CONTAINING PROTEIN-RELATED"/>
    <property type="match status" value="1"/>
</dbReference>
<dbReference type="AlphaFoldDB" id="A0A1T4P128"/>
<evidence type="ECO:0000256" key="1">
    <source>
        <dbReference type="ARBA" id="ARBA00022801"/>
    </source>
</evidence>
<keyword evidence="1" id="KW-0378">Hydrolase</keyword>
<dbReference type="EMBL" id="FUWV01000014">
    <property type="protein sequence ID" value="SJZ85161.1"/>
    <property type="molecule type" value="Genomic_DNA"/>
</dbReference>
<dbReference type="Proteomes" id="UP000196365">
    <property type="component" value="Unassembled WGS sequence"/>
</dbReference>
<reference evidence="3 4" key="1">
    <citation type="submission" date="2017-02" db="EMBL/GenBank/DDBJ databases">
        <authorList>
            <person name="Peterson S.W."/>
        </authorList>
    </citation>
    <scope>NUCLEOTIDE SEQUENCE [LARGE SCALE GENOMIC DNA]</scope>
    <source>
        <strain evidence="3 4">DSM 15102</strain>
    </source>
</reference>
<dbReference type="GO" id="GO:0008236">
    <property type="term" value="F:serine-type peptidase activity"/>
    <property type="evidence" value="ECO:0007669"/>
    <property type="project" value="InterPro"/>
</dbReference>
<dbReference type="InterPro" id="IPR029058">
    <property type="entry name" value="AB_hydrolase_fold"/>
</dbReference>
<dbReference type="Pfam" id="PF00326">
    <property type="entry name" value="Peptidase_S9"/>
    <property type="match status" value="1"/>
</dbReference>
<proteinExistence type="predicted"/>
<gene>
    <name evidence="3" type="ORF">SAMN02745973_01884</name>
</gene>
<evidence type="ECO:0000259" key="2">
    <source>
        <dbReference type="Pfam" id="PF00326"/>
    </source>
</evidence>
<keyword evidence="4" id="KW-1185">Reference proteome</keyword>
<dbReference type="PANTHER" id="PTHR22946:SF9">
    <property type="entry name" value="POLYKETIDE TRANSFERASE AF380"/>
    <property type="match status" value="1"/>
</dbReference>
<dbReference type="Gene3D" id="3.40.50.1820">
    <property type="entry name" value="alpha/beta hydrolase"/>
    <property type="match status" value="1"/>
</dbReference>
<evidence type="ECO:0000313" key="4">
    <source>
        <dbReference type="Proteomes" id="UP000196365"/>
    </source>
</evidence>
<dbReference type="InterPro" id="IPR050261">
    <property type="entry name" value="FrsA_esterase"/>
</dbReference>